<evidence type="ECO:0000256" key="1">
    <source>
        <dbReference type="SAM" id="SignalP"/>
    </source>
</evidence>
<keyword evidence="3" id="KW-1185">Reference proteome</keyword>
<sequence>MNTLVALVVMAAFTGQHAQASEPGEKAPFTGDWSMIYSCENATGVYAARCQQGIRDGFYLYKLTQEGRALCGYHLATGQMGNRIDDGYLSGEGPSIHGIIQGKTAEVEFRSGRTGEVGRAILTRDGDTLIWHVTRHIKTAEENWIPSDAVLQRAESKSPQHIRGCSRD</sequence>
<organism evidence="2 3">
    <name type="scientific">Cupriavidus malaysiensis</name>
    <dbReference type="NCBI Taxonomy" id="367825"/>
    <lineage>
        <taxon>Bacteria</taxon>
        <taxon>Pseudomonadati</taxon>
        <taxon>Pseudomonadota</taxon>
        <taxon>Betaproteobacteria</taxon>
        <taxon>Burkholderiales</taxon>
        <taxon>Burkholderiaceae</taxon>
        <taxon>Cupriavidus</taxon>
    </lineage>
</organism>
<gene>
    <name evidence="2" type="ORF">BKK80_10850</name>
</gene>
<feature type="signal peptide" evidence="1">
    <location>
        <begin position="1"/>
        <end position="20"/>
    </location>
</feature>
<name>A0ABN4TL20_9BURK</name>
<accession>A0ABN4TL20</accession>
<evidence type="ECO:0000313" key="3">
    <source>
        <dbReference type="Proteomes" id="UP000177515"/>
    </source>
</evidence>
<reference evidence="2 3" key="1">
    <citation type="submission" date="2016-10" db="EMBL/GenBank/DDBJ databases">
        <title>Complete genome sequences of three Cupriavidus strains isolated from various Malaysian environments.</title>
        <authorList>
            <person name="Abdullah A.A.-A."/>
            <person name="Shafie N.A.H."/>
            <person name="Lau N.S."/>
        </authorList>
    </citation>
    <scope>NUCLEOTIDE SEQUENCE [LARGE SCALE GENOMIC DNA]</scope>
    <source>
        <strain evidence="2 3">USMAA1020</strain>
    </source>
</reference>
<evidence type="ECO:0000313" key="2">
    <source>
        <dbReference type="EMBL" id="AOZ06275.1"/>
    </source>
</evidence>
<protein>
    <recommendedName>
        <fullName evidence="4">Lipocalin-like domain-containing protein</fullName>
    </recommendedName>
</protein>
<dbReference type="Proteomes" id="UP000177515">
    <property type="component" value="Chromosome 1"/>
</dbReference>
<dbReference type="RefSeq" id="WP_071069389.1">
    <property type="nucleotide sequence ID" value="NZ_CP017754.1"/>
</dbReference>
<evidence type="ECO:0008006" key="4">
    <source>
        <dbReference type="Google" id="ProtNLM"/>
    </source>
</evidence>
<proteinExistence type="predicted"/>
<feature type="chain" id="PRO_5045705107" description="Lipocalin-like domain-containing protein" evidence="1">
    <location>
        <begin position="21"/>
        <end position="168"/>
    </location>
</feature>
<keyword evidence="1" id="KW-0732">Signal</keyword>
<dbReference type="EMBL" id="CP017754">
    <property type="protein sequence ID" value="AOZ06275.1"/>
    <property type="molecule type" value="Genomic_DNA"/>
</dbReference>